<dbReference type="Proteomes" id="UP000472372">
    <property type="component" value="Chromosome 2"/>
</dbReference>
<dbReference type="GO" id="GO:0006406">
    <property type="term" value="P:mRNA export from nucleus"/>
    <property type="evidence" value="ECO:0007669"/>
    <property type="project" value="TreeGrafter"/>
</dbReference>
<evidence type="ECO:0000256" key="2">
    <source>
        <dbReference type="ARBA" id="ARBA00022448"/>
    </source>
</evidence>
<evidence type="ECO:0000256" key="6">
    <source>
        <dbReference type="ARBA" id="ARBA00023132"/>
    </source>
</evidence>
<dbReference type="GO" id="GO:0006606">
    <property type="term" value="P:protein import into nucleus"/>
    <property type="evidence" value="ECO:0007669"/>
    <property type="project" value="TreeGrafter"/>
</dbReference>
<dbReference type="GO" id="GO:0005643">
    <property type="term" value="C:nuclear pore"/>
    <property type="evidence" value="ECO:0007669"/>
    <property type="project" value="UniProtKB-SubCell"/>
</dbReference>
<gene>
    <name evidence="8" type="ORF">PTTW11_02795</name>
</gene>
<keyword evidence="5" id="KW-0811">Translocation</keyword>
<keyword evidence="2" id="KW-0813">Transport</keyword>
<dbReference type="GO" id="GO:0000055">
    <property type="term" value="P:ribosomal large subunit export from nucleus"/>
    <property type="evidence" value="ECO:0007669"/>
    <property type="project" value="InterPro"/>
</dbReference>
<sequence>MPKVLAYTPDWLSRPNPGYHLFAPTQINGNGVVATRRSEQPGPRKTIATRASEIFVAVGNEIRWADLANLKEGIQPAYRTLRVSIPLPITRLVISPDQDYLAVSTSHTVHVILLPDSSLLEAGEDDGPLKPKTFQLGPTIHVLEESPIATTLWHPLGYHGRCLVTITKAGVVRLWEMNRADRSSFSEPSLSIDLPKLANATSDKDDLSASKFGASKGFSPDSVELEVASACFGDFPEQEGVHGWAPMTLWIATVSGDVYALCPLLPSKWQLIESPGSHTFLQTLTSSININYAEISDNDDSPKHDVVTSEKQIKWLSDILYEEPHVEERPSGDSVKVFARPASAPAVPLLQGPFTIAPEVDDFELSDMIVFSLKNMSEVDDEDDEDEAGEYVAEGLPTAVVCLLTDTSEVHVCLDVEGIVGRWLPSPEDGIGVPATTEHALIVAETVTLIEGGECSFNQSITPDVHTDFSFFVSHASGVFYVSMEPWIRNVEKELSQPQTLGSPFRLDRVLEAANTSVERCLQRRVNGDVSEQEVTSAAVIEDGNVGYILLTIVDGEPQAALLDAPEDDVISQEELARYMTIASPNKEVRAAWQPPKELYQQVNLFGSIHIPARHKALLQDEIRLSPANLGLLMDVHRVLSAQTSKLQHAVSDLFNRATRLQEEFRDQMYRTSGIAANIEKVTGSDEDVSEDGSTYGSNKIDVRIDKAKARQDQLNARYEALRRRMISVGASQLSEKESSWIEELQIMDSSVDPSSNTLSGDIDGSDRPAWQRLSRVKEEQRAQAQQVEEAMNSIKLLGNGEQTPRSAVRVPSYSRKAENEQVQELIQRNNMLVEAAVDRLRRLGVNIPVETGS</sequence>
<keyword evidence="7" id="KW-0539">Nucleus</keyword>
<evidence type="ECO:0000256" key="4">
    <source>
        <dbReference type="ARBA" id="ARBA00022927"/>
    </source>
</evidence>
<evidence type="ECO:0000313" key="9">
    <source>
        <dbReference type="Proteomes" id="UP000472372"/>
    </source>
</evidence>
<comment type="subcellular location">
    <subcellularLocation>
        <location evidence="1">Nucleus</location>
        <location evidence="1">Nuclear pore complex</location>
    </subcellularLocation>
</comment>
<keyword evidence="3" id="KW-0509">mRNA transport</keyword>
<evidence type="ECO:0000256" key="1">
    <source>
        <dbReference type="ARBA" id="ARBA00004567"/>
    </source>
</evidence>
<organism evidence="8 9">
    <name type="scientific">Pyrenophora teres f. teres</name>
    <dbReference type="NCBI Taxonomy" id="97479"/>
    <lineage>
        <taxon>Eukaryota</taxon>
        <taxon>Fungi</taxon>
        <taxon>Dikarya</taxon>
        <taxon>Ascomycota</taxon>
        <taxon>Pezizomycotina</taxon>
        <taxon>Dothideomycetes</taxon>
        <taxon>Pleosporomycetidae</taxon>
        <taxon>Pleosporales</taxon>
        <taxon>Pleosporineae</taxon>
        <taxon>Pleosporaceae</taxon>
        <taxon>Pyrenophora</taxon>
    </lineage>
</organism>
<dbReference type="AlphaFoldDB" id="A0A6S6VW31"/>
<dbReference type="SUPFAM" id="SSF117289">
    <property type="entry name" value="Nucleoporin domain"/>
    <property type="match status" value="1"/>
</dbReference>
<accession>A0A6S6VW31</accession>
<name>A0A6S6VW31_9PLEO</name>
<evidence type="ECO:0000256" key="7">
    <source>
        <dbReference type="ARBA" id="ARBA00023242"/>
    </source>
</evidence>
<dbReference type="PANTHER" id="PTHR13257">
    <property type="entry name" value="NUCLEOPORIN NUP84-RELATED"/>
    <property type="match status" value="1"/>
</dbReference>
<dbReference type="InterPro" id="IPR037700">
    <property type="entry name" value="NUP88/NUP82"/>
</dbReference>
<reference evidence="8" key="1">
    <citation type="submission" date="2021-02" db="EMBL/GenBank/DDBJ databases">
        <authorList>
            <person name="Syme A R."/>
            <person name="Syme A R."/>
            <person name="Moolhuijzen P."/>
        </authorList>
    </citation>
    <scope>NUCLEOTIDE SEQUENCE</scope>
    <source>
        <strain evidence="8">W1-1</strain>
    </source>
</reference>
<keyword evidence="6" id="KW-0906">Nuclear pore complex</keyword>
<protein>
    <submittedName>
        <fullName evidence="8">Uncharacterized protein</fullName>
    </submittedName>
</protein>
<evidence type="ECO:0000256" key="3">
    <source>
        <dbReference type="ARBA" id="ARBA00022816"/>
    </source>
</evidence>
<dbReference type="GO" id="GO:0017056">
    <property type="term" value="F:structural constituent of nuclear pore"/>
    <property type="evidence" value="ECO:0007669"/>
    <property type="project" value="InterPro"/>
</dbReference>
<keyword evidence="4" id="KW-0653">Protein transport</keyword>
<dbReference type="GO" id="GO:0000056">
    <property type="term" value="P:ribosomal small subunit export from nucleus"/>
    <property type="evidence" value="ECO:0007669"/>
    <property type="project" value="InterPro"/>
</dbReference>
<dbReference type="EMBL" id="HG992978">
    <property type="protein sequence ID" value="CAE7015411.1"/>
    <property type="molecule type" value="Genomic_DNA"/>
</dbReference>
<evidence type="ECO:0000256" key="5">
    <source>
        <dbReference type="ARBA" id="ARBA00023010"/>
    </source>
</evidence>
<evidence type="ECO:0000313" key="8">
    <source>
        <dbReference type="EMBL" id="CAE7015411.1"/>
    </source>
</evidence>
<dbReference type="PANTHER" id="PTHR13257:SF0">
    <property type="entry name" value="NUCLEAR PORE COMPLEX PROTEIN NUP88"/>
    <property type="match status" value="1"/>
</dbReference>
<proteinExistence type="predicted"/>